<dbReference type="UniPathway" id="UPA00606"/>
<organism evidence="15 16">
    <name type="scientific">Aspergillus felis</name>
    <dbReference type="NCBI Taxonomy" id="1287682"/>
    <lineage>
        <taxon>Eukaryota</taxon>
        <taxon>Fungi</taxon>
        <taxon>Dikarya</taxon>
        <taxon>Ascomycota</taxon>
        <taxon>Pezizomycotina</taxon>
        <taxon>Eurotiomycetes</taxon>
        <taxon>Eurotiomycetidae</taxon>
        <taxon>Eurotiales</taxon>
        <taxon>Aspergillaceae</taxon>
        <taxon>Aspergillus</taxon>
        <taxon>Aspergillus subgen. Fumigati</taxon>
    </lineage>
</organism>
<comment type="subunit">
    <text evidence="4">Homotrimer.</text>
</comment>
<dbReference type="OrthoDB" id="10261782at2759"/>
<evidence type="ECO:0000313" key="14">
    <source>
        <dbReference type="EMBL" id="KAF7171272.1"/>
    </source>
</evidence>
<gene>
    <name evidence="14" type="ORF">CNMCM5623_003642</name>
    <name evidence="15" type="ORF">CNMCM7691_002998</name>
</gene>
<dbReference type="InterPro" id="IPR011270">
    <property type="entry name" value="Pur_Nuc_Pase_Ino/Guo-sp"/>
</dbReference>
<dbReference type="Gene3D" id="3.40.50.1580">
    <property type="entry name" value="Nucleoside phosphorylase domain"/>
    <property type="match status" value="1"/>
</dbReference>
<comment type="function">
    <text evidence="10">The purine nucleoside phosphorylases catalyze the phosphorolytic breakdown of the N-glycosidic bond in the beta-(deoxy)ribonucleoside molecules, with the formation of the corresponding free purine bases and pentose-1-phosphate. Cleaves guanosine and inosine.</text>
</comment>
<dbReference type="CDD" id="cd22908">
    <property type="entry name" value="HFD_NFYC-like"/>
    <property type="match status" value="1"/>
</dbReference>
<dbReference type="EMBL" id="JACBAE010001187">
    <property type="protein sequence ID" value="KAF7171272.1"/>
    <property type="molecule type" value="Genomic_DNA"/>
</dbReference>
<evidence type="ECO:0000256" key="7">
    <source>
        <dbReference type="ARBA" id="ARBA00022679"/>
    </source>
</evidence>
<dbReference type="FunFam" id="3.40.50.1580:FF:000004">
    <property type="entry name" value="Purine nucleoside phosphorylase"/>
    <property type="match status" value="1"/>
</dbReference>
<dbReference type="Proteomes" id="UP000654922">
    <property type="component" value="Unassembled WGS sequence"/>
</dbReference>
<dbReference type="NCBIfam" id="TIGR01697">
    <property type="entry name" value="PNPH-PUNA-XAPA"/>
    <property type="match status" value="1"/>
</dbReference>
<dbReference type="Proteomes" id="UP000641853">
    <property type="component" value="Unassembled WGS sequence"/>
</dbReference>
<dbReference type="AlphaFoldDB" id="A0A8H6V8R5"/>
<protein>
    <recommendedName>
        <fullName evidence="5">purine-nucleoside phosphorylase</fullName>
        <ecNumber evidence="5">2.4.2.1</ecNumber>
    </recommendedName>
    <alternativeName>
        <fullName evidence="9">Inosine phosphorylase</fullName>
    </alternativeName>
    <alternativeName>
        <fullName evidence="8">Inosine-guanosine phosphorylase</fullName>
    </alternativeName>
</protein>
<feature type="compositionally biased region" description="Low complexity" evidence="11">
    <location>
        <begin position="429"/>
        <end position="446"/>
    </location>
</feature>
<comment type="similarity">
    <text evidence="3">Belongs to the PNP/MTAP phosphorylase family.</text>
</comment>
<dbReference type="InterPro" id="IPR009072">
    <property type="entry name" value="Histone-fold"/>
</dbReference>
<dbReference type="PROSITE" id="PS01240">
    <property type="entry name" value="PNP_MTAP_2"/>
    <property type="match status" value="1"/>
</dbReference>
<dbReference type="GO" id="GO:0009116">
    <property type="term" value="P:nucleoside metabolic process"/>
    <property type="evidence" value="ECO:0007669"/>
    <property type="project" value="InterPro"/>
</dbReference>
<evidence type="ECO:0000313" key="15">
    <source>
        <dbReference type="EMBL" id="KAF7183163.1"/>
    </source>
</evidence>
<evidence type="ECO:0000259" key="13">
    <source>
        <dbReference type="Pfam" id="PF01048"/>
    </source>
</evidence>
<keyword evidence="7" id="KW-0808">Transferase</keyword>
<evidence type="ECO:0000256" key="9">
    <source>
        <dbReference type="ARBA" id="ARBA00033072"/>
    </source>
</evidence>
<keyword evidence="16" id="KW-1185">Reference proteome</keyword>
<evidence type="ECO:0000259" key="12">
    <source>
        <dbReference type="Pfam" id="PF00125"/>
    </source>
</evidence>
<dbReference type="Pfam" id="PF01048">
    <property type="entry name" value="PNP_UDP_1"/>
    <property type="match status" value="1"/>
</dbReference>
<feature type="region of interest" description="Disordered" evidence="11">
    <location>
        <begin position="424"/>
        <end position="475"/>
    </location>
</feature>
<proteinExistence type="inferred from homology"/>
<dbReference type="GO" id="GO:0004731">
    <property type="term" value="F:purine-nucleoside phosphorylase activity"/>
    <property type="evidence" value="ECO:0007669"/>
    <property type="project" value="UniProtKB-EC"/>
</dbReference>
<dbReference type="SUPFAM" id="SSF53167">
    <property type="entry name" value="Purine and uridine phosphorylases"/>
    <property type="match status" value="1"/>
</dbReference>
<reference evidence="15" key="1">
    <citation type="submission" date="2020-06" db="EMBL/GenBank/DDBJ databases">
        <title>Draft genome sequences of strains closely related to Aspergillus parafelis and Aspergillus hiratsukae.</title>
        <authorList>
            <person name="Dos Santos R.A.C."/>
            <person name="Rivero-Menendez O."/>
            <person name="Steenwyk J.L."/>
            <person name="Mead M.E."/>
            <person name="Goldman G.H."/>
            <person name="Alastruey-Izquierdo A."/>
            <person name="Rokas A."/>
        </authorList>
    </citation>
    <scope>NUCLEOTIDE SEQUENCE</scope>
    <source>
        <strain evidence="14">CNM-CM5623</strain>
        <strain evidence="15">CNM-CM7691</strain>
    </source>
</reference>
<keyword evidence="6" id="KW-0328">Glycosyltransferase</keyword>
<name>A0A8H6V8R5_9EURO</name>
<dbReference type="InterPro" id="IPR018099">
    <property type="entry name" value="Purine_phosphorylase-2_CS"/>
</dbReference>
<dbReference type="EC" id="2.4.2.1" evidence="5"/>
<dbReference type="SUPFAM" id="SSF47113">
    <property type="entry name" value="Histone-fold"/>
    <property type="match status" value="1"/>
</dbReference>
<feature type="domain" description="Core Histone H2A/H2B/H3" evidence="12">
    <location>
        <begin position="333"/>
        <end position="404"/>
    </location>
</feature>
<dbReference type="GO" id="GO:0046982">
    <property type="term" value="F:protein heterodimerization activity"/>
    <property type="evidence" value="ECO:0007669"/>
    <property type="project" value="InterPro"/>
</dbReference>
<sequence>MLPEAPKNKSLFEEAVEAFSYLKERLPETLQHPRVAVVCGSGLGELANTIHDEPRAEFEYSSIPHFPRLTVPGHAGKLVFGLLAHHIPVVLMVGRAHYYEGHSIHQVTFPIRVFKLFGIETIVLTNAAGGLNTEYAVGDIVIINDHIFPAGFAGTHPLRGPNPEEFGPRFPALSDAYDLELRRHAHQAWKAVTSENSKRRLHEGVYAFVGGPSYETRAECRMLRQVGADLVGMSTVPEIIVARHCGIRVLAFSLVTNNAVLSPVPRGDDHLLQAKDVRELDSILQEGKANHEEVLEAGRTAAIDMQVNQGLQGTARDILTTYWQHIINHLESDNHDYKIHQLPLARIKKVMKADPEVKMISAEAPILFAKGCDIFITELTMRAWIHAEDNKRRTLQRSDIAAALSKSDMFDFLIDIVPREEATSHAKRSSQATAGAAGSSTATGAQLPPSQHGVQHPPHHMGPPDYGSLGQHGIGQDQEYRQPTMYGGAVQSDPTAAYGQPQSQIFEGMYNPYPHLPPQQVCRNSAQHI</sequence>
<dbReference type="NCBIfam" id="TIGR01700">
    <property type="entry name" value="PNPH"/>
    <property type="match status" value="1"/>
</dbReference>
<dbReference type="InterPro" id="IPR000845">
    <property type="entry name" value="Nucleoside_phosphorylase_d"/>
</dbReference>
<feature type="domain" description="Nucleoside phosphorylase" evidence="13">
    <location>
        <begin position="34"/>
        <end position="261"/>
    </location>
</feature>
<dbReference type="InterPro" id="IPR007125">
    <property type="entry name" value="H2A/H2B/H3"/>
</dbReference>
<comment type="catalytic activity">
    <reaction evidence="1">
        <text>a purine D-ribonucleoside + phosphate = a purine nucleobase + alpha-D-ribose 1-phosphate</text>
        <dbReference type="Rhea" id="RHEA:19805"/>
        <dbReference type="ChEBI" id="CHEBI:26386"/>
        <dbReference type="ChEBI" id="CHEBI:43474"/>
        <dbReference type="ChEBI" id="CHEBI:57720"/>
        <dbReference type="ChEBI" id="CHEBI:142355"/>
        <dbReference type="EC" id="2.4.2.1"/>
    </reaction>
</comment>
<dbReference type="InterPro" id="IPR011268">
    <property type="entry name" value="Purine_phosphorylase"/>
</dbReference>
<evidence type="ECO:0000256" key="2">
    <source>
        <dbReference type="ARBA" id="ARBA00005058"/>
    </source>
</evidence>
<dbReference type="CDD" id="cd09009">
    <property type="entry name" value="PNP-EcPNPII_like"/>
    <property type="match status" value="1"/>
</dbReference>
<evidence type="ECO:0000256" key="1">
    <source>
        <dbReference type="ARBA" id="ARBA00000755"/>
    </source>
</evidence>
<evidence type="ECO:0000256" key="3">
    <source>
        <dbReference type="ARBA" id="ARBA00006751"/>
    </source>
</evidence>
<dbReference type="Pfam" id="PF00125">
    <property type="entry name" value="Histone"/>
    <property type="match status" value="1"/>
</dbReference>
<dbReference type="Gene3D" id="1.10.20.10">
    <property type="entry name" value="Histone, subunit A"/>
    <property type="match status" value="1"/>
</dbReference>
<evidence type="ECO:0000256" key="10">
    <source>
        <dbReference type="ARBA" id="ARBA00058131"/>
    </source>
</evidence>
<dbReference type="GO" id="GO:0005737">
    <property type="term" value="C:cytoplasm"/>
    <property type="evidence" value="ECO:0007669"/>
    <property type="project" value="TreeGrafter"/>
</dbReference>
<evidence type="ECO:0000256" key="8">
    <source>
        <dbReference type="ARBA" id="ARBA00031036"/>
    </source>
</evidence>
<dbReference type="GO" id="GO:0003677">
    <property type="term" value="F:DNA binding"/>
    <property type="evidence" value="ECO:0007669"/>
    <property type="project" value="InterPro"/>
</dbReference>
<evidence type="ECO:0000313" key="16">
    <source>
        <dbReference type="Proteomes" id="UP000641853"/>
    </source>
</evidence>
<evidence type="ECO:0000256" key="4">
    <source>
        <dbReference type="ARBA" id="ARBA00011233"/>
    </source>
</evidence>
<accession>A0A8H6V8R5</accession>
<dbReference type="PANTHER" id="PTHR11904:SF9">
    <property type="entry name" value="PURINE NUCLEOSIDE PHOSPHORYLASE-RELATED"/>
    <property type="match status" value="1"/>
</dbReference>
<dbReference type="NCBIfam" id="NF006054">
    <property type="entry name" value="PRK08202.1"/>
    <property type="match status" value="1"/>
</dbReference>
<evidence type="ECO:0000256" key="5">
    <source>
        <dbReference type="ARBA" id="ARBA00011886"/>
    </source>
</evidence>
<evidence type="ECO:0000256" key="11">
    <source>
        <dbReference type="SAM" id="MobiDB-lite"/>
    </source>
</evidence>
<comment type="caution">
    <text evidence="15">The sequence shown here is derived from an EMBL/GenBank/DDBJ whole genome shotgun (WGS) entry which is preliminary data.</text>
</comment>
<dbReference type="InterPro" id="IPR035994">
    <property type="entry name" value="Nucleoside_phosphorylase_sf"/>
</dbReference>
<dbReference type="PANTHER" id="PTHR11904">
    <property type="entry name" value="METHYLTHIOADENOSINE/PURINE NUCLEOSIDE PHOSPHORYLASE"/>
    <property type="match status" value="1"/>
</dbReference>
<evidence type="ECO:0000256" key="6">
    <source>
        <dbReference type="ARBA" id="ARBA00022676"/>
    </source>
</evidence>
<dbReference type="EMBL" id="JACBAG010001741">
    <property type="protein sequence ID" value="KAF7183163.1"/>
    <property type="molecule type" value="Genomic_DNA"/>
</dbReference>
<comment type="pathway">
    <text evidence="2">Purine metabolism; purine nucleoside salvage.</text>
</comment>
<dbReference type="FunFam" id="1.10.20.10:FF:000017">
    <property type="entry name" value="Ccaat-binding factor complex subunit"/>
    <property type="match status" value="1"/>
</dbReference>